<evidence type="ECO:0000313" key="2">
    <source>
        <dbReference type="EMBL" id="KAL2074187.1"/>
    </source>
</evidence>
<sequence length="146" mass="17034">MRLIYLNPHAGPLWYLTLINLKARYRRKIVSYIPSKGSLHHPMRQRDQRMLRYAGSQMFAKYRIKAATRNHLIHSRPKETVLASSNPNAGLMQGKHSLHHDRRQNNTQRSDSNIDSTIRICRLQCSRASKAEAHFSDLSFSFIIHK</sequence>
<dbReference type="EMBL" id="JAZHXI010000002">
    <property type="protein sequence ID" value="KAL2074187.1"/>
    <property type="molecule type" value="Genomic_DNA"/>
</dbReference>
<name>A0ABR4CWI2_9HELO</name>
<gene>
    <name evidence="2" type="ORF">VTL71DRAFT_7965</name>
</gene>
<evidence type="ECO:0000313" key="3">
    <source>
        <dbReference type="Proteomes" id="UP001595075"/>
    </source>
</evidence>
<organism evidence="2 3">
    <name type="scientific">Oculimacula yallundae</name>
    <dbReference type="NCBI Taxonomy" id="86028"/>
    <lineage>
        <taxon>Eukaryota</taxon>
        <taxon>Fungi</taxon>
        <taxon>Dikarya</taxon>
        <taxon>Ascomycota</taxon>
        <taxon>Pezizomycotina</taxon>
        <taxon>Leotiomycetes</taxon>
        <taxon>Helotiales</taxon>
        <taxon>Ploettnerulaceae</taxon>
        <taxon>Oculimacula</taxon>
    </lineage>
</organism>
<comment type="caution">
    <text evidence="2">The sequence shown here is derived from an EMBL/GenBank/DDBJ whole genome shotgun (WGS) entry which is preliminary data.</text>
</comment>
<feature type="region of interest" description="Disordered" evidence="1">
    <location>
        <begin position="83"/>
        <end position="111"/>
    </location>
</feature>
<proteinExistence type="predicted"/>
<protein>
    <submittedName>
        <fullName evidence="2">Uncharacterized protein</fullName>
    </submittedName>
</protein>
<evidence type="ECO:0000256" key="1">
    <source>
        <dbReference type="SAM" id="MobiDB-lite"/>
    </source>
</evidence>
<reference evidence="2 3" key="1">
    <citation type="journal article" date="2024" name="Commun. Biol.">
        <title>Comparative genomic analysis of thermophilic fungi reveals convergent evolutionary adaptations and gene losses.</title>
        <authorList>
            <person name="Steindorff A.S."/>
            <person name="Aguilar-Pontes M.V."/>
            <person name="Robinson A.J."/>
            <person name="Andreopoulos B."/>
            <person name="LaButti K."/>
            <person name="Kuo A."/>
            <person name="Mondo S."/>
            <person name="Riley R."/>
            <person name="Otillar R."/>
            <person name="Haridas S."/>
            <person name="Lipzen A."/>
            <person name="Grimwood J."/>
            <person name="Schmutz J."/>
            <person name="Clum A."/>
            <person name="Reid I.D."/>
            <person name="Moisan M.C."/>
            <person name="Butler G."/>
            <person name="Nguyen T.T.M."/>
            <person name="Dewar K."/>
            <person name="Conant G."/>
            <person name="Drula E."/>
            <person name="Henrissat B."/>
            <person name="Hansel C."/>
            <person name="Singer S."/>
            <person name="Hutchinson M.I."/>
            <person name="de Vries R.P."/>
            <person name="Natvig D.O."/>
            <person name="Powell A.J."/>
            <person name="Tsang A."/>
            <person name="Grigoriev I.V."/>
        </authorList>
    </citation>
    <scope>NUCLEOTIDE SEQUENCE [LARGE SCALE GENOMIC DNA]</scope>
    <source>
        <strain evidence="2 3">CBS 494.80</strain>
    </source>
</reference>
<keyword evidence="3" id="KW-1185">Reference proteome</keyword>
<dbReference type="Proteomes" id="UP001595075">
    <property type="component" value="Unassembled WGS sequence"/>
</dbReference>
<accession>A0ABR4CWI2</accession>